<accession>A0A4U8Z587</accession>
<protein>
    <recommendedName>
        <fullName evidence="3">YhaN AAA domain-containing protein</fullName>
    </recommendedName>
</protein>
<proteinExistence type="predicted"/>
<evidence type="ECO:0000256" key="2">
    <source>
        <dbReference type="SAM" id="MobiDB-lite"/>
    </source>
</evidence>
<feature type="compositionally biased region" description="Basic and acidic residues" evidence="2">
    <location>
        <begin position="562"/>
        <end position="573"/>
    </location>
</feature>
<dbReference type="SUPFAM" id="SSF52540">
    <property type="entry name" value="P-loop containing nucleoside triphosphate hydrolases"/>
    <property type="match status" value="1"/>
</dbReference>
<gene>
    <name evidence="4" type="ORF">MTUNDRAET4_3768</name>
</gene>
<dbReference type="InterPro" id="IPR038734">
    <property type="entry name" value="YhaN_AAA"/>
</dbReference>
<dbReference type="OrthoDB" id="9764467at2"/>
<dbReference type="PANTHER" id="PTHR41259">
    <property type="entry name" value="DOUBLE-STRAND BREAK REPAIR RAD50 ATPASE, PUTATIVE-RELATED"/>
    <property type="match status" value="1"/>
</dbReference>
<evidence type="ECO:0000256" key="1">
    <source>
        <dbReference type="SAM" id="Coils"/>
    </source>
</evidence>
<evidence type="ECO:0000259" key="3">
    <source>
        <dbReference type="Pfam" id="PF13514"/>
    </source>
</evidence>
<organism evidence="4 5">
    <name type="scientific">Methylocella tundrae</name>
    <dbReference type="NCBI Taxonomy" id="227605"/>
    <lineage>
        <taxon>Bacteria</taxon>
        <taxon>Pseudomonadati</taxon>
        <taxon>Pseudomonadota</taxon>
        <taxon>Alphaproteobacteria</taxon>
        <taxon>Hyphomicrobiales</taxon>
        <taxon>Beijerinckiaceae</taxon>
        <taxon>Methylocella</taxon>
    </lineage>
</organism>
<evidence type="ECO:0000313" key="4">
    <source>
        <dbReference type="EMBL" id="VFU10655.1"/>
    </source>
</evidence>
<keyword evidence="1" id="KW-0175">Coiled coil</keyword>
<evidence type="ECO:0000313" key="5">
    <source>
        <dbReference type="Proteomes" id="UP000294360"/>
    </source>
</evidence>
<feature type="region of interest" description="Disordered" evidence="2">
    <location>
        <begin position="561"/>
        <end position="580"/>
    </location>
</feature>
<sequence>MRFETLTIENYGRCKEARLVFPATRGFTLIFGPNEAGKSTALEAISDFLFGVPERTERGQMFGAGNIALSAQLTLADGTRLSLRRRKGRARTLTDQSGQPVEEAVLVRTLGATGRDRFNSLFGLGHEALRKGGDQLLKADGDIGRLILSAGGGLGSLVKIVDGLREDAAKLFDMRKGKDRLFYMGLSAFEEAEKAVKLGQMTREHYVKAQQQLNAARETEASLRRRRSEKMTEHLRFERLARVIPLILAFDRLSQHAAAFADLPPLRADFTASCTKALDAESRADEALREAEERCLGAQRRLESLAVSIAVIEAEAKIRDAGEKAIHVSKARDDRPNREIELAEYAEALKTLRQRIGLPDDADLETAAPSAEAVERTQKLAAEGLERRGKLAGLAEERARETKTLEAAQKRQIDRRAAGADRPIGLRAAEFSTITQLAAAHMAKAKQAEAAKQDFETALTRLGFAGIEALQSWLCPDEAAIQAEIDRRGAIEAELLTAKEKIAAAAEKRDQALGEAERLKAGAPMPSREAIESLRAQRNLVFDGIKARYLSIDASEAAGRSQAEREADIEAHQKHAGSADALADRRALEADRVAALELAQRQEAEARRLLASLAQQQERLASERAAADEVWSAIWPEAAAKEKNPGRLKALSAQRPVALARHADWREKAESAAALEAEFSARLEALALAEARLGLQADGAMSARVSAIAAAIEIHEAAFADYRTDENIIAGVRARLADIDEAQKALLDAEAKWRAAWRPALQALALPDEAAFESANDIATQWAKADGVFKGRRQTRHRLTRMDEDEAALRNLVEEIRGGLDFELPLDAVAAARLLADRLEEARKIRIERESAARQLAAEIEDRDGKREIAAAAAAIVRSHCEEAGCAPEALADFSVRFAQKVELEQQLRDLAKAIQEHGDAQPLEALREQWGGRNLDEIAAAAATFKSEADGLDAEINEAFAVRRDRERDLDTFASAEGVNAAVAERESAAAEMHDALERYIEIALAEELLRAAMDQLRDQQKDPLIRRAGDLFAVSTAGAFAGVNTDVNVDGLPVVVGRRKTGEDAPVALMSDGVRDQLYLSFRIASIEHYAQAAEPLPFIADDLLVHFDDERSAAALGLLAELGKTTQVLLFTHHRSLKEAAAPLVEKNLAAILELCGT</sequence>
<dbReference type="InterPro" id="IPR027417">
    <property type="entry name" value="P-loop_NTPase"/>
</dbReference>
<dbReference type="EMBL" id="LR536450">
    <property type="protein sequence ID" value="VFU10655.1"/>
    <property type="molecule type" value="Genomic_DNA"/>
</dbReference>
<feature type="coiled-coil region" evidence="1">
    <location>
        <begin position="585"/>
        <end position="619"/>
    </location>
</feature>
<dbReference type="KEGG" id="mtun:MTUNDRAET4_3768"/>
<feature type="domain" description="YhaN AAA" evidence="3">
    <location>
        <begin position="1"/>
        <end position="206"/>
    </location>
</feature>
<reference evidence="4 5" key="1">
    <citation type="submission" date="2019-03" db="EMBL/GenBank/DDBJ databases">
        <authorList>
            <person name="Kox A.R. M."/>
        </authorList>
    </citation>
    <scope>NUCLEOTIDE SEQUENCE [LARGE SCALE GENOMIC DNA]</scope>
    <source>
        <strain evidence="4">MTUNDRAET4 annotated genome</strain>
    </source>
</reference>
<dbReference type="Pfam" id="PF13514">
    <property type="entry name" value="AAA_27"/>
    <property type="match status" value="1"/>
</dbReference>
<dbReference type="PANTHER" id="PTHR41259:SF1">
    <property type="entry name" value="DOUBLE-STRAND BREAK REPAIR RAD50 ATPASE, PUTATIVE-RELATED"/>
    <property type="match status" value="1"/>
</dbReference>
<name>A0A4U8Z587_METTU</name>
<dbReference type="RefSeq" id="WP_134491465.1">
    <property type="nucleotide sequence ID" value="NZ_LR536450.1"/>
</dbReference>
<dbReference type="Gene3D" id="3.40.50.300">
    <property type="entry name" value="P-loop containing nucleotide triphosphate hydrolases"/>
    <property type="match status" value="2"/>
</dbReference>
<dbReference type="AlphaFoldDB" id="A0A4U8Z587"/>
<dbReference type="Proteomes" id="UP000294360">
    <property type="component" value="Chromosome"/>
</dbReference>